<organism evidence="8">
    <name type="scientific">Triticum aestivum</name>
    <name type="common">Wheat</name>
    <dbReference type="NCBI Taxonomy" id="4565"/>
    <lineage>
        <taxon>Eukaryota</taxon>
        <taxon>Viridiplantae</taxon>
        <taxon>Streptophyta</taxon>
        <taxon>Embryophyta</taxon>
        <taxon>Tracheophyta</taxon>
        <taxon>Spermatophyta</taxon>
        <taxon>Magnoliopsida</taxon>
        <taxon>Liliopsida</taxon>
        <taxon>Poales</taxon>
        <taxon>Poaceae</taxon>
        <taxon>BOP clade</taxon>
        <taxon>Pooideae</taxon>
        <taxon>Triticodae</taxon>
        <taxon>Triticeae</taxon>
        <taxon>Triticinae</taxon>
        <taxon>Triticum</taxon>
    </lineage>
</organism>
<dbReference type="Gene3D" id="1.10.10.10">
    <property type="entry name" value="Winged helix-like DNA-binding domain superfamily/Winged helix DNA-binding domain"/>
    <property type="match status" value="1"/>
</dbReference>
<dbReference type="Pfam" id="PF18052">
    <property type="entry name" value="Rx_N"/>
    <property type="match status" value="1"/>
</dbReference>
<evidence type="ECO:0000256" key="2">
    <source>
        <dbReference type="ARBA" id="ARBA00022614"/>
    </source>
</evidence>
<dbReference type="SMR" id="A0A3B6PFW9"/>
<protein>
    <recommendedName>
        <fullName evidence="10">NB-ARC domain-containing protein</fullName>
    </recommendedName>
</protein>
<dbReference type="Pfam" id="PF00931">
    <property type="entry name" value="NB-ARC"/>
    <property type="match status" value="1"/>
</dbReference>
<evidence type="ECO:0008006" key="10">
    <source>
        <dbReference type="Google" id="ProtNLM"/>
    </source>
</evidence>
<dbReference type="Gramene" id="TraesCS6B02G116600.1">
    <property type="protein sequence ID" value="TraesCS6B02G116600.1"/>
    <property type="gene ID" value="TraesCS6B02G116600"/>
</dbReference>
<dbReference type="Gramene" id="TraesROB_scaffold_158519_01G000100.1">
    <property type="protein sequence ID" value="TraesROB_scaffold_158519_01G000100.1"/>
    <property type="gene ID" value="TraesROB_scaffold_158519_01G000100"/>
</dbReference>
<keyword evidence="4" id="KW-0547">Nucleotide-binding</keyword>
<dbReference type="Gramene" id="TraesJUL6B03G03491310.1">
    <property type="protein sequence ID" value="TraesJUL6B03G03491310.1"/>
    <property type="gene ID" value="TraesJUL6B03G03491310"/>
</dbReference>
<dbReference type="PRINTS" id="PR00364">
    <property type="entry name" value="DISEASERSIST"/>
</dbReference>
<dbReference type="RefSeq" id="XP_044411267.1">
    <property type="nucleotide sequence ID" value="XM_044555332.1"/>
</dbReference>
<dbReference type="Gramene" id="TraesSYM6B03G03407220.1">
    <property type="protein sequence ID" value="TraesSYM6B03G03407220.1"/>
    <property type="gene ID" value="TraesSYM6B03G03407220"/>
</dbReference>
<dbReference type="RefSeq" id="XP_044411271.1">
    <property type="nucleotide sequence ID" value="XM_044555336.1"/>
</dbReference>
<dbReference type="GO" id="GO:0006952">
    <property type="term" value="P:defense response"/>
    <property type="evidence" value="ECO:0007669"/>
    <property type="project" value="UniProtKB-KW"/>
</dbReference>
<evidence type="ECO:0000313" key="8">
    <source>
        <dbReference type="EnsemblPlants" id="TraesCS6B02G116600.1"/>
    </source>
</evidence>
<evidence type="ECO:0000256" key="5">
    <source>
        <dbReference type="ARBA" id="ARBA00022821"/>
    </source>
</evidence>
<dbReference type="SUPFAM" id="SSF52540">
    <property type="entry name" value="P-loop containing nucleoside triphosphate hydrolases"/>
    <property type="match status" value="1"/>
</dbReference>
<dbReference type="KEGG" id="taes:123136046"/>
<feature type="domain" description="Disease resistance N-terminal" evidence="7">
    <location>
        <begin position="14"/>
        <end position="95"/>
    </location>
</feature>
<dbReference type="Proteomes" id="UP000019116">
    <property type="component" value="Chromosome 6B"/>
</dbReference>
<dbReference type="InterPro" id="IPR038005">
    <property type="entry name" value="RX-like_CC"/>
</dbReference>
<dbReference type="Gene3D" id="1.20.5.4130">
    <property type="match status" value="1"/>
</dbReference>
<keyword evidence="3" id="KW-0677">Repeat</keyword>
<dbReference type="Gene3D" id="1.10.8.430">
    <property type="entry name" value="Helical domain of apoptotic protease-activating factors"/>
    <property type="match status" value="1"/>
</dbReference>
<dbReference type="InterPro" id="IPR027417">
    <property type="entry name" value="P-loop_NTPase"/>
</dbReference>
<dbReference type="Gramene" id="TraesMAC6B03G03462780.1">
    <property type="protein sequence ID" value="TraesMAC6B03G03462780.1"/>
    <property type="gene ID" value="TraesMAC6B03G03462780"/>
</dbReference>
<dbReference type="Gramene" id="TraesNOR6B03G03497810.1">
    <property type="protein sequence ID" value="TraesNOR6B03G03497810.1"/>
    <property type="gene ID" value="TraesNOR6B03G03497810"/>
</dbReference>
<comment type="similarity">
    <text evidence="1">Belongs to the disease resistance NB-LRR family.</text>
</comment>
<keyword evidence="2" id="KW-0433">Leucine-rich repeat</keyword>
<keyword evidence="5" id="KW-0611">Plant defense</keyword>
<dbReference type="InterPro" id="IPR002182">
    <property type="entry name" value="NB-ARC"/>
</dbReference>
<accession>A0A3B6PFW9</accession>
<dbReference type="Gene3D" id="3.40.50.300">
    <property type="entry name" value="P-loop containing nucleotide triphosphate hydrolases"/>
    <property type="match status" value="1"/>
</dbReference>
<reference evidence="8" key="2">
    <citation type="submission" date="2018-10" db="UniProtKB">
        <authorList>
            <consortium name="EnsemblPlants"/>
        </authorList>
    </citation>
    <scope>IDENTIFICATION</scope>
</reference>
<reference evidence="8" key="1">
    <citation type="submission" date="2018-08" db="EMBL/GenBank/DDBJ databases">
        <authorList>
            <person name="Rossello M."/>
        </authorList>
    </citation>
    <scope>NUCLEOTIDE SEQUENCE [LARGE SCALE GENOMIC DNA]</scope>
    <source>
        <strain evidence="8">cv. Chinese Spring</strain>
    </source>
</reference>
<dbReference type="PANTHER" id="PTHR19338">
    <property type="entry name" value="TRANSLOCASE OF INNER MITOCHONDRIAL MEMBRANE 13 HOMOLOG"/>
    <property type="match status" value="1"/>
</dbReference>
<keyword evidence="9" id="KW-1185">Reference proteome</keyword>
<dbReference type="Gramene" id="TraesLAC6B03G03418730.1">
    <property type="protein sequence ID" value="TraesLAC6B03G03418730.1"/>
    <property type="gene ID" value="TraesLAC6B03G03418730"/>
</dbReference>
<evidence type="ECO:0000259" key="6">
    <source>
        <dbReference type="Pfam" id="PF00931"/>
    </source>
</evidence>
<dbReference type="InterPro" id="IPR036388">
    <property type="entry name" value="WH-like_DNA-bd_sf"/>
</dbReference>
<sequence length="468" mass="52985">MTMEGIPVSAAMGALNSVLEKLATLVVDEYKLCKVMGSEIKLLTDELTFMHAFLLKMTEVEDPDVQDMVWMTAVRELSYDIEDSIDDFMQDEDAKPDGFIKKMMHMMGMWGKRKRHHQMFLDLKKRAIEVGERSERYKTRQVFSNTKNGTVDPRALAIFEHASKLVGIDEPKAELIKLLTEENGCASTQVQPKMVSIVGSGGLGKTTLANLVYQELKEKFKCKAFVSVSRNPDMTNILRTILSEVSCQGYAHTEAGSIQQLISKISDYLVDKRYFLVIDDIWDTKTWDVIKHVFPMTNCDPSLDPAQAGATCTRLPFIIITTTRMGDVACSCCLSIGGHIYNMSPLSMVHSRQLFHKRLFDSKEDLPSHLEKISEEILKKCDGLPLAIIAISSLLANKERSEQLWNQVKDSIGRALERNPSIEGMIKILSLSYFDLPSHLKTCLLYLSIFPEDSIIQKKVLIWRWIAE</sequence>
<dbReference type="Gramene" id="TraesWEE_scaffold_072643_01G000200.1">
    <property type="protein sequence ID" value="TraesWEE_scaffold_072643_01G000200.1"/>
    <property type="gene ID" value="TraesWEE_scaffold_072643_01G000200"/>
</dbReference>
<evidence type="ECO:0000256" key="3">
    <source>
        <dbReference type="ARBA" id="ARBA00022737"/>
    </source>
</evidence>
<dbReference type="Gramene" id="TraesKAR6B01G0073500.1">
    <property type="protein sequence ID" value="cds.TraesKAR6B01G0073500.1"/>
    <property type="gene ID" value="TraesKAR6B01G0073500"/>
</dbReference>
<name>A0A3B6PFW9_WHEAT</name>
<gene>
    <name evidence="8" type="primary">LOC123136046</name>
</gene>
<dbReference type="GO" id="GO:0043531">
    <property type="term" value="F:ADP binding"/>
    <property type="evidence" value="ECO:0007669"/>
    <property type="project" value="InterPro"/>
</dbReference>
<dbReference type="Gramene" id="TraesCLE_scaffold_018098_01G000200.1">
    <property type="protein sequence ID" value="TraesCLE_scaffold_018098_01G000200.1"/>
    <property type="gene ID" value="TraesCLE_scaffold_018098_01G000200"/>
</dbReference>
<dbReference type="Gramene" id="TraesCS6B03G0287000.1">
    <property type="protein sequence ID" value="TraesCS6B03G0287000.1.CDS"/>
    <property type="gene ID" value="TraesCS6B03G0287000"/>
</dbReference>
<dbReference type="GeneID" id="123136046"/>
<feature type="domain" description="NB-ARC" evidence="6">
    <location>
        <begin position="191"/>
        <end position="296"/>
    </location>
</feature>
<dbReference type="EnsemblPlants" id="TraesCS6B02G116600.1">
    <property type="protein sequence ID" value="TraesCS6B02G116600.1"/>
    <property type="gene ID" value="TraesCS6B02G116600"/>
</dbReference>
<dbReference type="Gramene" id="TraesCAD_scaffold_091472_01G000200.1">
    <property type="protein sequence ID" value="TraesCAD_scaffold_091472_01G000200.1"/>
    <property type="gene ID" value="TraesCAD_scaffold_091472_01G000200"/>
</dbReference>
<evidence type="ECO:0000256" key="1">
    <source>
        <dbReference type="ARBA" id="ARBA00008894"/>
    </source>
</evidence>
<dbReference type="InterPro" id="IPR041118">
    <property type="entry name" value="Rx_N"/>
</dbReference>
<dbReference type="PANTHER" id="PTHR19338:SF42">
    <property type="entry name" value="RX N-TERMINAL DOMAIN-CONTAINING PROTEIN"/>
    <property type="match status" value="1"/>
</dbReference>
<proteinExistence type="inferred from homology"/>
<dbReference type="RefSeq" id="XP_044411268.1">
    <property type="nucleotide sequence ID" value="XM_044555333.1"/>
</dbReference>
<dbReference type="Gramene" id="TraesRN6B0100284400.1">
    <property type="protein sequence ID" value="TraesRN6B0100284400.1"/>
    <property type="gene ID" value="TraesRN6B0100284400"/>
</dbReference>
<dbReference type="PaxDb" id="4565-Traes_6BS_215AEEA86.2"/>
<dbReference type="InterPro" id="IPR042197">
    <property type="entry name" value="Apaf_helical"/>
</dbReference>
<evidence type="ECO:0000313" key="9">
    <source>
        <dbReference type="Proteomes" id="UP000019116"/>
    </source>
</evidence>
<dbReference type="AlphaFoldDB" id="A0A3B6PFW9"/>
<evidence type="ECO:0000256" key="4">
    <source>
        <dbReference type="ARBA" id="ARBA00022741"/>
    </source>
</evidence>
<dbReference type="RefSeq" id="XP_044411270.1">
    <property type="nucleotide sequence ID" value="XM_044555335.1"/>
</dbReference>
<dbReference type="CDD" id="cd14798">
    <property type="entry name" value="RX-CC_like"/>
    <property type="match status" value="1"/>
</dbReference>
<dbReference type="RefSeq" id="XP_044411269.1">
    <property type="nucleotide sequence ID" value="XM_044555334.1"/>
</dbReference>
<dbReference type="Gramene" id="TraesJAG6B03G03455150.1">
    <property type="protein sequence ID" value="TraesJAG6B03G03455150.1"/>
    <property type="gene ID" value="TraesJAG6B03G03455150"/>
</dbReference>
<dbReference type="OMA" id="KWICARL"/>
<evidence type="ECO:0000259" key="7">
    <source>
        <dbReference type="Pfam" id="PF18052"/>
    </source>
</evidence>